<evidence type="ECO:0000313" key="1">
    <source>
        <dbReference type="EMBL" id="MBB5963769.1"/>
    </source>
</evidence>
<evidence type="ECO:0000313" key="2">
    <source>
        <dbReference type="Proteomes" id="UP000562352"/>
    </source>
</evidence>
<dbReference type="Proteomes" id="UP000562352">
    <property type="component" value="Unassembled WGS sequence"/>
</dbReference>
<keyword evidence="2" id="KW-1185">Reference proteome</keyword>
<dbReference type="EMBL" id="JACHJJ010000009">
    <property type="protein sequence ID" value="MBB5963769.1"/>
    <property type="molecule type" value="Genomic_DNA"/>
</dbReference>
<proteinExistence type="predicted"/>
<organism evidence="1 2">
    <name type="scientific">Planomonospora venezuelensis</name>
    <dbReference type="NCBI Taxonomy" id="1999"/>
    <lineage>
        <taxon>Bacteria</taxon>
        <taxon>Bacillati</taxon>
        <taxon>Actinomycetota</taxon>
        <taxon>Actinomycetes</taxon>
        <taxon>Streptosporangiales</taxon>
        <taxon>Streptosporangiaceae</taxon>
        <taxon>Planomonospora</taxon>
    </lineage>
</organism>
<dbReference type="RefSeq" id="WP_184942152.1">
    <property type="nucleotide sequence ID" value="NZ_BAAAWZ010000001.1"/>
</dbReference>
<accession>A0A841D2Q7</accession>
<protein>
    <submittedName>
        <fullName evidence="1">Uncharacterized protein</fullName>
    </submittedName>
</protein>
<comment type="caution">
    <text evidence="1">The sequence shown here is derived from an EMBL/GenBank/DDBJ whole genome shotgun (WGS) entry which is preliminary data.</text>
</comment>
<name>A0A841D2Q7_PLAVE</name>
<dbReference type="AlphaFoldDB" id="A0A841D2Q7"/>
<reference evidence="1 2" key="1">
    <citation type="submission" date="2020-08" db="EMBL/GenBank/DDBJ databases">
        <title>Genomic Encyclopedia of Type Strains, Phase III (KMG-III): the genomes of soil and plant-associated and newly described type strains.</title>
        <authorList>
            <person name="Whitman W."/>
        </authorList>
    </citation>
    <scope>NUCLEOTIDE SEQUENCE [LARGE SCALE GENOMIC DNA]</scope>
    <source>
        <strain evidence="1 2">CECT 3303</strain>
    </source>
</reference>
<gene>
    <name evidence="1" type="ORF">FHS22_003051</name>
</gene>
<sequence length="164" mass="19033">MTARETDWWSLLRELDDPEHVQFPKGYRHAEARARFERLVTRLETDFACRSTVDRSVQDASHHGDVVIPGDRTVSGERIYIRISNFGDLAVYSPENLGCYTDAEKSDVLHDEDRRRVESALTDLGYLNVPEDLLSEPYDGRSALASYLLPRYPPSWFIRFFDYL</sequence>